<dbReference type="AlphaFoldDB" id="A0A9D4RRW8"/>
<reference evidence="2" key="2">
    <citation type="submission" date="2020-11" db="EMBL/GenBank/DDBJ databases">
        <authorList>
            <person name="McCartney M.A."/>
            <person name="Auch B."/>
            <person name="Kono T."/>
            <person name="Mallez S."/>
            <person name="Becker A."/>
            <person name="Gohl D.M."/>
            <person name="Silverstein K.A.T."/>
            <person name="Koren S."/>
            <person name="Bechman K.B."/>
            <person name="Herman A."/>
            <person name="Abrahante J.E."/>
            <person name="Garbe J."/>
        </authorList>
    </citation>
    <scope>NUCLEOTIDE SEQUENCE</scope>
    <source>
        <strain evidence="2">Duluth1</strain>
        <tissue evidence="2">Whole animal</tissue>
    </source>
</reference>
<dbReference type="EMBL" id="JAIWYP010000001">
    <property type="protein sequence ID" value="KAH3879286.1"/>
    <property type="molecule type" value="Genomic_DNA"/>
</dbReference>
<dbReference type="Proteomes" id="UP000828390">
    <property type="component" value="Unassembled WGS sequence"/>
</dbReference>
<organism evidence="2 3">
    <name type="scientific">Dreissena polymorpha</name>
    <name type="common">Zebra mussel</name>
    <name type="synonym">Mytilus polymorpha</name>
    <dbReference type="NCBI Taxonomy" id="45954"/>
    <lineage>
        <taxon>Eukaryota</taxon>
        <taxon>Metazoa</taxon>
        <taxon>Spiralia</taxon>
        <taxon>Lophotrochozoa</taxon>
        <taxon>Mollusca</taxon>
        <taxon>Bivalvia</taxon>
        <taxon>Autobranchia</taxon>
        <taxon>Heteroconchia</taxon>
        <taxon>Euheterodonta</taxon>
        <taxon>Imparidentia</taxon>
        <taxon>Neoheterodontei</taxon>
        <taxon>Myida</taxon>
        <taxon>Dreissenoidea</taxon>
        <taxon>Dreissenidae</taxon>
        <taxon>Dreissena</taxon>
    </lineage>
</organism>
<feature type="transmembrane region" description="Helical" evidence="1">
    <location>
        <begin position="67"/>
        <end position="91"/>
    </location>
</feature>
<keyword evidence="1" id="KW-0812">Transmembrane</keyword>
<proteinExistence type="predicted"/>
<sequence>MHPQPSVAPLTRHKHNPRLRHGQIISTRRPKRVFTRRIAVALGIDPRNDAESVLTSRSDGNKIESQWLKLLLIGLVAASLGLSAILLSQILRFFTCGDRCLSSARLTISLSTWQNSTAAII</sequence>
<evidence type="ECO:0000256" key="1">
    <source>
        <dbReference type="SAM" id="Phobius"/>
    </source>
</evidence>
<keyword evidence="1" id="KW-0472">Membrane</keyword>
<reference evidence="2" key="1">
    <citation type="journal article" date="2019" name="bioRxiv">
        <title>The Genome of the Zebra Mussel, Dreissena polymorpha: A Resource for Invasive Species Research.</title>
        <authorList>
            <person name="McCartney M.A."/>
            <person name="Auch B."/>
            <person name="Kono T."/>
            <person name="Mallez S."/>
            <person name="Zhang Y."/>
            <person name="Obille A."/>
            <person name="Becker A."/>
            <person name="Abrahante J.E."/>
            <person name="Garbe J."/>
            <person name="Badalamenti J.P."/>
            <person name="Herman A."/>
            <person name="Mangelson H."/>
            <person name="Liachko I."/>
            <person name="Sullivan S."/>
            <person name="Sone E.D."/>
            <person name="Koren S."/>
            <person name="Silverstein K.A.T."/>
            <person name="Beckman K.B."/>
            <person name="Gohl D.M."/>
        </authorList>
    </citation>
    <scope>NUCLEOTIDE SEQUENCE</scope>
    <source>
        <strain evidence="2">Duluth1</strain>
        <tissue evidence="2">Whole animal</tissue>
    </source>
</reference>
<evidence type="ECO:0000313" key="2">
    <source>
        <dbReference type="EMBL" id="KAH3879286.1"/>
    </source>
</evidence>
<keyword evidence="3" id="KW-1185">Reference proteome</keyword>
<gene>
    <name evidence="2" type="ORF">DPMN_003189</name>
</gene>
<accession>A0A9D4RRW8</accession>
<protein>
    <submittedName>
        <fullName evidence="2">Uncharacterized protein</fullName>
    </submittedName>
</protein>
<evidence type="ECO:0000313" key="3">
    <source>
        <dbReference type="Proteomes" id="UP000828390"/>
    </source>
</evidence>
<keyword evidence="1" id="KW-1133">Transmembrane helix</keyword>
<comment type="caution">
    <text evidence="2">The sequence shown here is derived from an EMBL/GenBank/DDBJ whole genome shotgun (WGS) entry which is preliminary data.</text>
</comment>
<name>A0A9D4RRW8_DREPO</name>